<name>A0AAX4HL21_9BACT</name>
<dbReference type="InterPro" id="IPR012349">
    <property type="entry name" value="Split_barrel_FMN-bd"/>
</dbReference>
<proteinExistence type="predicted"/>
<organism evidence="2 3">
    <name type="scientific">Peredibacter starrii</name>
    <dbReference type="NCBI Taxonomy" id="28202"/>
    <lineage>
        <taxon>Bacteria</taxon>
        <taxon>Pseudomonadati</taxon>
        <taxon>Bdellovibrionota</taxon>
        <taxon>Bacteriovoracia</taxon>
        <taxon>Bacteriovoracales</taxon>
        <taxon>Bacteriovoracaceae</taxon>
        <taxon>Peredibacter</taxon>
    </lineage>
</organism>
<keyword evidence="3" id="KW-1185">Reference proteome</keyword>
<feature type="domain" description="General stress protein FMN-binding split barrel" evidence="1">
    <location>
        <begin position="8"/>
        <end position="154"/>
    </location>
</feature>
<dbReference type="PANTHER" id="PTHR34818">
    <property type="entry name" value="PROTEIN BLI-3"/>
    <property type="match status" value="1"/>
</dbReference>
<dbReference type="SUPFAM" id="SSF50475">
    <property type="entry name" value="FMN-binding split barrel"/>
    <property type="match status" value="1"/>
</dbReference>
<reference evidence="2 3" key="1">
    <citation type="submission" date="2023-11" db="EMBL/GenBank/DDBJ databases">
        <title>Peredibacter starrii A3.12.</title>
        <authorList>
            <person name="Mitchell R.J."/>
        </authorList>
    </citation>
    <scope>NUCLEOTIDE SEQUENCE [LARGE SCALE GENOMIC DNA]</scope>
    <source>
        <strain evidence="2 3">A3.12</strain>
    </source>
</reference>
<dbReference type="KEGG" id="psti:SOO65_14285"/>
<dbReference type="RefSeq" id="WP_321391388.1">
    <property type="nucleotide sequence ID" value="NZ_CP139487.1"/>
</dbReference>
<dbReference type="AlphaFoldDB" id="A0AAX4HL21"/>
<evidence type="ECO:0000259" key="1">
    <source>
        <dbReference type="Pfam" id="PF16242"/>
    </source>
</evidence>
<evidence type="ECO:0000313" key="3">
    <source>
        <dbReference type="Proteomes" id="UP001324634"/>
    </source>
</evidence>
<dbReference type="Gene3D" id="2.30.110.10">
    <property type="entry name" value="Electron Transport, Fmn-binding Protein, Chain A"/>
    <property type="match status" value="1"/>
</dbReference>
<dbReference type="InterPro" id="IPR052917">
    <property type="entry name" value="Stress-Dev_Protein"/>
</dbReference>
<dbReference type="Pfam" id="PF16242">
    <property type="entry name" value="Pyrid_ox_like"/>
    <property type="match status" value="1"/>
</dbReference>
<evidence type="ECO:0000313" key="2">
    <source>
        <dbReference type="EMBL" id="WPU63860.1"/>
    </source>
</evidence>
<accession>A0AAX4HL21</accession>
<protein>
    <submittedName>
        <fullName evidence="2">Pyridoxamine 5'-phosphate oxidase family protein</fullName>
    </submittedName>
</protein>
<dbReference type="Proteomes" id="UP001324634">
    <property type="component" value="Chromosome"/>
</dbReference>
<gene>
    <name evidence="2" type="ORF">SOO65_14285</name>
</gene>
<dbReference type="InterPro" id="IPR038725">
    <property type="entry name" value="YdaG_split_barrel_FMN-bd"/>
</dbReference>
<dbReference type="PANTHER" id="PTHR34818:SF1">
    <property type="entry name" value="PROTEIN BLI-3"/>
    <property type="match status" value="1"/>
</dbReference>
<sequence length="170" mass="19255">MSNMEMDLERLAGLISDIQFTMLTTVSDDGSIHSRPMATQKLDEKNFDGTLWFFSKKTSHKNHCIEKDQHVNLAYANPSKQRYVSVSGRANIVEDRSKMQELWTPTLKAWFPEGLMDPEISLISVKIESAEIWDSPSSKMVQMVGMVKSAVTGKPLSQNATKSQHIEIRH</sequence>
<dbReference type="EMBL" id="CP139487">
    <property type="protein sequence ID" value="WPU63860.1"/>
    <property type="molecule type" value="Genomic_DNA"/>
</dbReference>